<dbReference type="Proteomes" id="UP000242519">
    <property type="component" value="Unassembled WGS sequence"/>
</dbReference>
<gene>
    <name evidence="1" type="ORF">B2J93_5146</name>
</gene>
<proteinExistence type="predicted"/>
<sequence>MASMNRLRDFFAVLGDDVHEGSLSPASTWTSRRGGCRVRVARCESVGIYISVRTVVCRATSHSRSAVTSRRMSSHGFTSFRAIYSSLLSAHPAPLLPPSNAHCAKLASQIAALQLHPTLEAALHILNADLPSAHFLVRHMQSAPAVEGMLLHGILHRVEGDLDNARAWYSDVAREGAELYARVWGGGGATFKDLDEGVREAAFAFGERREYGSGGAREGELDAGQRFLNAVQAFKETRAGARGGEDGERLARESRREIETLVEWCVQRFGTETWADARDAWVRNGEEVQKMSDEMVGGDKGRRTF</sequence>
<evidence type="ECO:0000313" key="1">
    <source>
        <dbReference type="EMBL" id="OWP06667.1"/>
    </source>
</evidence>
<keyword evidence="2" id="KW-1185">Reference proteome</keyword>
<name>A0A218ZF71_9HELO</name>
<dbReference type="InParanoid" id="A0A218ZF71"/>
<dbReference type="OrthoDB" id="2306919at2759"/>
<dbReference type="STRING" id="503106.A0A218ZF71"/>
<evidence type="ECO:0000313" key="2">
    <source>
        <dbReference type="Proteomes" id="UP000242519"/>
    </source>
</evidence>
<protein>
    <submittedName>
        <fullName evidence="1">Uncharacterized protein</fullName>
    </submittedName>
</protein>
<dbReference type="AlphaFoldDB" id="A0A218ZF71"/>
<dbReference type="EMBL" id="MZNU01000038">
    <property type="protein sequence ID" value="OWP06667.1"/>
    <property type="molecule type" value="Genomic_DNA"/>
</dbReference>
<comment type="caution">
    <text evidence="1">The sequence shown here is derived from an EMBL/GenBank/DDBJ whole genome shotgun (WGS) entry which is preliminary data.</text>
</comment>
<organism evidence="1 2">
    <name type="scientific">Diplocarpon coronariae</name>
    <dbReference type="NCBI Taxonomy" id="2795749"/>
    <lineage>
        <taxon>Eukaryota</taxon>
        <taxon>Fungi</taxon>
        <taxon>Dikarya</taxon>
        <taxon>Ascomycota</taxon>
        <taxon>Pezizomycotina</taxon>
        <taxon>Leotiomycetes</taxon>
        <taxon>Helotiales</taxon>
        <taxon>Drepanopezizaceae</taxon>
        <taxon>Diplocarpon</taxon>
    </lineage>
</organism>
<reference evidence="1 2" key="1">
    <citation type="submission" date="2017-04" db="EMBL/GenBank/DDBJ databases">
        <title>Draft genome sequence of Marssonina coronaria NL1: causal agent of apple blotch.</title>
        <authorList>
            <person name="Cheng Q."/>
        </authorList>
    </citation>
    <scope>NUCLEOTIDE SEQUENCE [LARGE SCALE GENOMIC DNA]</scope>
    <source>
        <strain evidence="1 2">NL1</strain>
    </source>
</reference>
<accession>A0A218ZF71</accession>